<comment type="function">
    <text evidence="7">Catalyzes the release of premature peptidyl moieties from peptidyl-tRNA molecules trapped in stalled 50S ribosomal subunits, and thus maintains levels of free tRNAs and 50S ribosomes.</text>
</comment>
<proteinExistence type="inferred from homology"/>
<evidence type="ECO:0000256" key="7">
    <source>
        <dbReference type="HAMAP-Rule" id="MF_00083"/>
    </source>
</evidence>
<feature type="binding site" evidence="7">
    <location>
        <position position="69"/>
    </location>
    <ligand>
        <name>tRNA</name>
        <dbReference type="ChEBI" id="CHEBI:17843"/>
    </ligand>
</feature>
<dbReference type="Pfam" id="PF01195">
    <property type="entry name" value="Pept_tRNA_hydro"/>
    <property type="match status" value="1"/>
</dbReference>
<comment type="function">
    <text evidence="7">Hydrolyzes ribosome-free peptidyl-tRNAs (with 1 or more amino acids incorporated), which drop off the ribosome during protein synthesis, or as a result of ribosome stalling.</text>
</comment>
<dbReference type="PANTHER" id="PTHR17224">
    <property type="entry name" value="PEPTIDYL-TRNA HYDROLASE"/>
    <property type="match status" value="1"/>
</dbReference>
<evidence type="ECO:0000256" key="5">
    <source>
        <dbReference type="ARBA" id="ARBA00038063"/>
    </source>
</evidence>
<dbReference type="GO" id="GO:0004045">
    <property type="term" value="F:peptidyl-tRNA hydrolase activity"/>
    <property type="evidence" value="ECO:0007669"/>
    <property type="project" value="UniProtKB-UniRule"/>
</dbReference>
<comment type="catalytic activity">
    <reaction evidence="7">
        <text>an N-acyl-L-alpha-aminoacyl-tRNA + H2O = an N-acyl-L-amino acid + a tRNA + H(+)</text>
        <dbReference type="Rhea" id="RHEA:54448"/>
        <dbReference type="Rhea" id="RHEA-COMP:10123"/>
        <dbReference type="Rhea" id="RHEA-COMP:13883"/>
        <dbReference type="ChEBI" id="CHEBI:15377"/>
        <dbReference type="ChEBI" id="CHEBI:15378"/>
        <dbReference type="ChEBI" id="CHEBI:59874"/>
        <dbReference type="ChEBI" id="CHEBI:78442"/>
        <dbReference type="ChEBI" id="CHEBI:138191"/>
        <dbReference type="EC" id="3.1.1.29"/>
    </reaction>
</comment>
<dbReference type="EMBL" id="CP054490">
    <property type="protein sequence ID" value="QKQ24569.1"/>
    <property type="molecule type" value="Genomic_DNA"/>
</dbReference>
<dbReference type="GO" id="GO:0005737">
    <property type="term" value="C:cytoplasm"/>
    <property type="evidence" value="ECO:0007669"/>
    <property type="project" value="UniProtKB-SubCell"/>
</dbReference>
<reference evidence="8 9" key="1">
    <citation type="submission" date="2020-05" db="EMBL/GenBank/DDBJ databases">
        <title>Horizontal transmission and recombination maintain forever young bacterial symbiont genomes.</title>
        <authorList>
            <person name="Russell S.L."/>
            <person name="Pepper-Tunick E."/>
            <person name="Svedberg J."/>
            <person name="Byrne A."/>
            <person name="Ruelas Castillo J."/>
            <person name="Vollmers C."/>
            <person name="Beinart R.A."/>
            <person name="Corbett-Detig R."/>
        </authorList>
    </citation>
    <scope>NUCLEOTIDE SEQUENCE [LARGE SCALE GENOMIC DNA]</scope>
    <source>
        <strain evidence="8">JDF_Ridge</strain>
    </source>
</reference>
<feature type="site" description="Discriminates between blocked and unblocked aminoacyl-tRNA" evidence="7">
    <location>
        <position position="11"/>
    </location>
</feature>
<accession>A0A6N0HQB1</accession>
<evidence type="ECO:0000256" key="2">
    <source>
        <dbReference type="ARBA" id="ARBA00022555"/>
    </source>
</evidence>
<gene>
    <name evidence="7 8" type="primary">pth</name>
    <name evidence="8" type="ORF">HUE58_05555</name>
</gene>
<keyword evidence="3 7" id="KW-0378">Hydrolase</keyword>
<evidence type="ECO:0000313" key="8">
    <source>
        <dbReference type="EMBL" id="QKQ24569.1"/>
    </source>
</evidence>
<evidence type="ECO:0000256" key="4">
    <source>
        <dbReference type="ARBA" id="ARBA00022884"/>
    </source>
</evidence>
<dbReference type="GO" id="GO:0000049">
    <property type="term" value="F:tRNA binding"/>
    <property type="evidence" value="ECO:0007669"/>
    <property type="project" value="UniProtKB-UniRule"/>
</dbReference>
<dbReference type="GO" id="GO:0006515">
    <property type="term" value="P:protein quality control for misfolded or incompletely synthesized proteins"/>
    <property type="evidence" value="ECO:0007669"/>
    <property type="project" value="UniProtKB-UniRule"/>
</dbReference>
<evidence type="ECO:0000313" key="9">
    <source>
        <dbReference type="Proteomes" id="UP000509429"/>
    </source>
</evidence>
<sequence length="191" mass="20971">MTIKLIVGLGNPGKDYQSHRHNVGVWFCEALAHLYTGNFKKEAKFLGEVAQINISDQNIRLLKPTTFMNCSGQSIQSIANFYQINTNEILVAHDELGISPGIAKIKSDGGHGGHNGLRDTIKALGTKVFHRLRIGIGHPGDKSQVANFVLHAPSKSELEKIQSALSDSLQVIEDMIKGNFDKAMKTLHTKE</sequence>
<dbReference type="PROSITE" id="PS01196">
    <property type="entry name" value="PEPT_TRNA_HYDROL_2"/>
    <property type="match status" value="1"/>
</dbReference>
<dbReference type="EC" id="3.1.1.29" evidence="1 7"/>
<feature type="site" description="Stabilizes the basic form of H active site to accept a proton" evidence="7">
    <location>
        <position position="94"/>
    </location>
</feature>
<dbReference type="PANTHER" id="PTHR17224:SF1">
    <property type="entry name" value="PEPTIDYL-TRNA HYDROLASE"/>
    <property type="match status" value="1"/>
</dbReference>
<dbReference type="Proteomes" id="UP000509429">
    <property type="component" value="Chromosome"/>
</dbReference>
<dbReference type="InterPro" id="IPR001328">
    <property type="entry name" value="Pept_tRNA_hydro"/>
</dbReference>
<feature type="binding site" evidence="7">
    <location>
        <position position="115"/>
    </location>
    <ligand>
        <name>tRNA</name>
        <dbReference type="ChEBI" id="CHEBI:17843"/>
    </ligand>
</feature>
<dbReference type="NCBIfam" id="TIGR00447">
    <property type="entry name" value="pth"/>
    <property type="match status" value="1"/>
</dbReference>
<dbReference type="CDD" id="cd00462">
    <property type="entry name" value="PTH"/>
    <property type="match status" value="1"/>
</dbReference>
<dbReference type="KEGG" id="reo:HUE58_05555"/>
<feature type="binding site" evidence="7">
    <location>
        <position position="16"/>
    </location>
    <ligand>
        <name>tRNA</name>
        <dbReference type="ChEBI" id="CHEBI:17843"/>
    </ligand>
</feature>
<comment type="subunit">
    <text evidence="7">Monomer.</text>
</comment>
<name>A0A6N0HQB1_9GAMM</name>
<dbReference type="GO" id="GO:0072344">
    <property type="term" value="P:rescue of stalled ribosome"/>
    <property type="evidence" value="ECO:0007669"/>
    <property type="project" value="UniProtKB-UniRule"/>
</dbReference>
<keyword evidence="2 7" id="KW-0820">tRNA-binding</keyword>
<dbReference type="FunFam" id="3.40.50.1470:FF:000001">
    <property type="entry name" value="Peptidyl-tRNA hydrolase"/>
    <property type="match status" value="1"/>
</dbReference>
<dbReference type="InterPro" id="IPR036416">
    <property type="entry name" value="Pept_tRNA_hydro_sf"/>
</dbReference>
<evidence type="ECO:0000256" key="6">
    <source>
        <dbReference type="ARBA" id="ARBA00050038"/>
    </source>
</evidence>
<dbReference type="SUPFAM" id="SSF53178">
    <property type="entry name" value="Peptidyl-tRNA hydrolase-like"/>
    <property type="match status" value="1"/>
</dbReference>
<dbReference type="Gene3D" id="3.40.50.1470">
    <property type="entry name" value="Peptidyl-tRNA hydrolase"/>
    <property type="match status" value="1"/>
</dbReference>
<keyword evidence="4 7" id="KW-0694">RNA-binding</keyword>
<dbReference type="HAMAP" id="MF_00083">
    <property type="entry name" value="Pept_tRNA_hydro_bact"/>
    <property type="match status" value="1"/>
</dbReference>
<feature type="binding site" evidence="7">
    <location>
        <position position="67"/>
    </location>
    <ligand>
        <name>tRNA</name>
        <dbReference type="ChEBI" id="CHEBI:17843"/>
    </ligand>
</feature>
<evidence type="ECO:0000256" key="3">
    <source>
        <dbReference type="ARBA" id="ARBA00022801"/>
    </source>
</evidence>
<dbReference type="InterPro" id="IPR018171">
    <property type="entry name" value="Pept_tRNA_hydro_CS"/>
</dbReference>
<organism evidence="8 9">
    <name type="scientific">Candidatus Ruthia endofausta</name>
    <dbReference type="NCBI Taxonomy" id="2738852"/>
    <lineage>
        <taxon>Bacteria</taxon>
        <taxon>Pseudomonadati</taxon>
        <taxon>Pseudomonadota</taxon>
        <taxon>Gammaproteobacteria</taxon>
        <taxon>Candidatus Pseudothioglobaceae</taxon>
        <taxon>Candidatus Ruthturnera</taxon>
    </lineage>
</organism>
<keyword evidence="7" id="KW-0963">Cytoplasm</keyword>
<evidence type="ECO:0000256" key="1">
    <source>
        <dbReference type="ARBA" id="ARBA00013260"/>
    </source>
</evidence>
<keyword evidence="9" id="KW-1185">Reference proteome</keyword>
<comment type="similarity">
    <text evidence="5 7">Belongs to the PTH family.</text>
</comment>
<dbReference type="RefSeq" id="WP_174606005.1">
    <property type="nucleotide sequence ID" value="NZ_CP054490.1"/>
</dbReference>
<protein>
    <recommendedName>
        <fullName evidence="6 7">Peptidyl-tRNA hydrolase</fullName>
        <shortName evidence="7">Pth</shortName>
        <ecNumber evidence="1 7">3.1.1.29</ecNumber>
    </recommendedName>
</protein>
<feature type="active site" description="Proton acceptor" evidence="7">
    <location>
        <position position="21"/>
    </location>
</feature>
<comment type="subcellular location">
    <subcellularLocation>
        <location evidence="7">Cytoplasm</location>
    </subcellularLocation>
</comment>
<dbReference type="AlphaFoldDB" id="A0A6N0HQB1"/>